<feature type="region of interest" description="Disordered" evidence="1">
    <location>
        <begin position="71"/>
        <end position="90"/>
    </location>
</feature>
<dbReference type="EMBL" id="HE965806">
    <property type="protein sequence ID" value="CCJ52759.1"/>
    <property type="molecule type" value="Genomic_DNA"/>
</dbReference>
<evidence type="ECO:0000313" key="3">
    <source>
        <dbReference type="EMBL" id="CCJ52759.1"/>
    </source>
</evidence>
<evidence type="ECO:0000256" key="1">
    <source>
        <dbReference type="SAM" id="MobiDB-lite"/>
    </source>
</evidence>
<organism evidence="3 4">
    <name type="scientific">Bordetella bronchiseptica 253</name>
    <dbReference type="NCBI Taxonomy" id="568707"/>
    <lineage>
        <taxon>Bacteria</taxon>
        <taxon>Pseudomonadati</taxon>
        <taxon>Pseudomonadota</taxon>
        <taxon>Betaproteobacteria</taxon>
        <taxon>Burkholderiales</taxon>
        <taxon>Alcaligenaceae</taxon>
        <taxon>Bordetella</taxon>
    </lineage>
</organism>
<feature type="signal peptide" evidence="2">
    <location>
        <begin position="1"/>
        <end position="38"/>
    </location>
</feature>
<feature type="compositionally biased region" description="Basic and acidic residues" evidence="1">
    <location>
        <begin position="77"/>
        <end position="90"/>
    </location>
</feature>
<evidence type="ECO:0000256" key="2">
    <source>
        <dbReference type="SAM" id="SignalP"/>
    </source>
</evidence>
<dbReference type="KEGG" id="bbh:BN112_0841"/>
<feature type="region of interest" description="Disordered" evidence="1">
    <location>
        <begin position="138"/>
        <end position="199"/>
    </location>
</feature>
<name>A0A0C6P3N3_BORBO</name>
<dbReference type="RefSeq" id="WP_015063887.1">
    <property type="nucleotide sequence ID" value="NC_019382.1"/>
</dbReference>
<feature type="compositionally biased region" description="Pro residues" evidence="1">
    <location>
        <begin position="184"/>
        <end position="199"/>
    </location>
</feature>
<reference evidence="3 4" key="1">
    <citation type="journal article" date="2012" name="BMC Genomics">
        <title>Comparative genomics of the classical Bordetella subspecies: the evolution and exchange of virulence-associated diversity amongst closely related pathogens.</title>
        <authorList>
            <person name="Park J."/>
            <person name="Zhang Y."/>
            <person name="Buboltz A.M."/>
            <person name="Zhang X."/>
            <person name="Schuster S.C."/>
            <person name="Ahuja U."/>
            <person name="Liu M."/>
            <person name="Miller J.F."/>
            <person name="Sebaihia M."/>
            <person name="Bentley S.D."/>
            <person name="Parkhill J."/>
            <person name="Harvill E.T."/>
        </authorList>
    </citation>
    <scope>NUCLEOTIDE SEQUENCE [LARGE SCALE GENOMIC DNA]</scope>
    <source>
        <strain evidence="3 4">253</strain>
    </source>
</reference>
<feature type="chain" id="PRO_5002200425" evidence="2">
    <location>
        <begin position="39"/>
        <end position="199"/>
    </location>
</feature>
<evidence type="ECO:0000313" key="4">
    <source>
        <dbReference type="Proteomes" id="UP000007564"/>
    </source>
</evidence>
<dbReference type="OrthoDB" id="8780961at2"/>
<gene>
    <name evidence="3" type="ORF">BN112_0841</name>
</gene>
<sequence length="199" mass="20702">MTAAAYFKERNMSKIRIQRWCGTLALGAGSLMAFGAHAAGTGSGQSQYQMDVQRCNSGDTSQDRATCLREAGAARQESQRNRLDDKQEGRYQDNAMMRCKNLPASQQQDCITQMTSGNTTTRGSVGGGGVLRETVIQVPAGTPGSTPGTPMPGGQMPSGQMPSGQMPSGQMPSGQMPGAAPGGLQPPPAGTVAPPPVMR</sequence>
<proteinExistence type="predicted"/>
<protein>
    <submittedName>
        <fullName evidence="3">Putative exported protein</fullName>
    </submittedName>
</protein>
<accession>A0A0C6P3N3</accession>
<dbReference type="Proteomes" id="UP000007564">
    <property type="component" value="Chromosome"/>
</dbReference>
<dbReference type="HOGENOM" id="CLU_125846_0_0_4"/>
<feature type="compositionally biased region" description="Low complexity" evidence="1">
    <location>
        <begin position="141"/>
        <end position="183"/>
    </location>
</feature>
<keyword evidence="2" id="KW-0732">Signal</keyword>
<dbReference type="AlphaFoldDB" id="A0A0C6P3N3"/>